<evidence type="ECO:0000313" key="2">
    <source>
        <dbReference type="Proteomes" id="UP000433876"/>
    </source>
</evidence>
<organism evidence="1 2">
    <name type="scientific">Sordaria macrospora</name>
    <dbReference type="NCBI Taxonomy" id="5147"/>
    <lineage>
        <taxon>Eukaryota</taxon>
        <taxon>Fungi</taxon>
        <taxon>Dikarya</taxon>
        <taxon>Ascomycota</taxon>
        <taxon>Pezizomycotina</taxon>
        <taxon>Sordariomycetes</taxon>
        <taxon>Sordariomycetidae</taxon>
        <taxon>Sordariales</taxon>
        <taxon>Sordariaceae</taxon>
        <taxon>Sordaria</taxon>
    </lineage>
</organism>
<sequence>MANFVDHLGDILFTPIAEELPNAMLLRINLIKHVLDPQLMFAQNRRIYITLLGSPYALQGLAFSYSPSLNAVYKWLDSVVQLTSLHLLQGFDETVCDSWDNNARDPPPQQDWNSILLRHKDTLEELVFDGYRGVRDCNYSGEEDQRNIARFGPTETLSCLPKLQKLAYLKLPLHFLVPQADSHFIDEETSRESLPSPSTAPEALALVEPSFPPSLKRLDIVVYRFYFDEERVGEMYPFRTITVKF</sequence>
<dbReference type="AlphaFoldDB" id="A0A8S8ZKW9"/>
<reference evidence="1 2" key="1">
    <citation type="submission" date="2017-07" db="EMBL/GenBank/DDBJ databases">
        <title>Genome sequence of the Sordaria macrospora wild type strain R19027.</title>
        <authorList>
            <person name="Nowrousian M."/>
            <person name="Teichert I."/>
            <person name="Kueck U."/>
        </authorList>
    </citation>
    <scope>NUCLEOTIDE SEQUENCE [LARGE SCALE GENOMIC DNA]</scope>
    <source>
        <strain evidence="1 2">R19027</strain>
        <tissue evidence="1">Mycelium</tissue>
    </source>
</reference>
<comment type="caution">
    <text evidence="1">The sequence shown here is derived from an EMBL/GenBank/DDBJ whole genome shotgun (WGS) entry which is preliminary data.</text>
</comment>
<proteinExistence type="predicted"/>
<accession>A0A8S8ZKW9</accession>
<dbReference type="VEuPathDB" id="FungiDB:SMAC_08453"/>
<gene>
    <name evidence="1" type="ORF">SMACR_08453</name>
</gene>
<name>A0A8S8ZKW9_SORMA</name>
<dbReference type="Proteomes" id="UP000433876">
    <property type="component" value="Unassembled WGS sequence"/>
</dbReference>
<evidence type="ECO:0000313" key="1">
    <source>
        <dbReference type="EMBL" id="KAA8629516.1"/>
    </source>
</evidence>
<dbReference type="EMBL" id="NMPR01000133">
    <property type="protein sequence ID" value="KAA8629516.1"/>
    <property type="molecule type" value="Genomic_DNA"/>
</dbReference>
<protein>
    <submittedName>
        <fullName evidence="1">Uncharacterized protein</fullName>
    </submittedName>
</protein>